<keyword evidence="2" id="KW-1185">Reference proteome</keyword>
<reference evidence="2" key="2">
    <citation type="submission" date="2015-01" db="EMBL/GenBank/DDBJ databases">
        <title>Evolutionary Origins and Diversification of the Mycorrhizal Mutualists.</title>
        <authorList>
            <consortium name="DOE Joint Genome Institute"/>
            <consortium name="Mycorrhizal Genomics Consortium"/>
            <person name="Kohler A."/>
            <person name="Kuo A."/>
            <person name="Nagy L.G."/>
            <person name="Floudas D."/>
            <person name="Copeland A."/>
            <person name="Barry K.W."/>
            <person name="Cichocki N."/>
            <person name="Veneault-Fourrey C."/>
            <person name="LaButti K."/>
            <person name="Lindquist E.A."/>
            <person name="Lipzen A."/>
            <person name="Lundell T."/>
            <person name="Morin E."/>
            <person name="Murat C."/>
            <person name="Riley R."/>
            <person name="Ohm R."/>
            <person name="Sun H."/>
            <person name="Tunlid A."/>
            <person name="Henrissat B."/>
            <person name="Grigoriev I.V."/>
            <person name="Hibbett D.S."/>
            <person name="Martin F."/>
        </authorList>
    </citation>
    <scope>NUCLEOTIDE SEQUENCE [LARGE SCALE GENOMIC DNA]</scope>
    <source>
        <strain evidence="2">UH-Slu-Lm8-n1</strain>
    </source>
</reference>
<dbReference type="Proteomes" id="UP000054485">
    <property type="component" value="Unassembled WGS sequence"/>
</dbReference>
<organism evidence="1 2">
    <name type="scientific">Suillus luteus UH-Slu-Lm8-n1</name>
    <dbReference type="NCBI Taxonomy" id="930992"/>
    <lineage>
        <taxon>Eukaryota</taxon>
        <taxon>Fungi</taxon>
        <taxon>Dikarya</taxon>
        <taxon>Basidiomycota</taxon>
        <taxon>Agaricomycotina</taxon>
        <taxon>Agaricomycetes</taxon>
        <taxon>Agaricomycetidae</taxon>
        <taxon>Boletales</taxon>
        <taxon>Suillineae</taxon>
        <taxon>Suillaceae</taxon>
        <taxon>Suillus</taxon>
    </lineage>
</organism>
<protein>
    <submittedName>
        <fullName evidence="1">Uncharacterized protein</fullName>
    </submittedName>
</protein>
<gene>
    <name evidence="1" type="ORF">CY34DRAFT_812472</name>
</gene>
<evidence type="ECO:0000313" key="1">
    <source>
        <dbReference type="EMBL" id="KIK35033.1"/>
    </source>
</evidence>
<dbReference type="AlphaFoldDB" id="A0A0D0ASX8"/>
<sequence>MENEEAQNVCKEEVWAVAVSRDGPWVVTAGGDVDRGVLKAEDQGQTIWTQVNSWLVRSRAWVWWAQFDSQQTRRSLNLSQMWGSALKSGISSHRNWM</sequence>
<proteinExistence type="predicted"/>
<reference evidence="1 2" key="1">
    <citation type="submission" date="2014-04" db="EMBL/GenBank/DDBJ databases">
        <authorList>
            <consortium name="DOE Joint Genome Institute"/>
            <person name="Kuo A."/>
            <person name="Ruytinx J."/>
            <person name="Rineau F."/>
            <person name="Colpaert J."/>
            <person name="Kohler A."/>
            <person name="Nagy L.G."/>
            <person name="Floudas D."/>
            <person name="Copeland A."/>
            <person name="Barry K.W."/>
            <person name="Cichocki N."/>
            <person name="Veneault-Fourrey C."/>
            <person name="LaButti K."/>
            <person name="Lindquist E.A."/>
            <person name="Lipzen A."/>
            <person name="Lundell T."/>
            <person name="Morin E."/>
            <person name="Murat C."/>
            <person name="Sun H."/>
            <person name="Tunlid A."/>
            <person name="Henrissat B."/>
            <person name="Grigoriev I.V."/>
            <person name="Hibbett D.S."/>
            <person name="Martin F."/>
            <person name="Nordberg H.P."/>
            <person name="Cantor M.N."/>
            <person name="Hua S.X."/>
        </authorList>
    </citation>
    <scope>NUCLEOTIDE SEQUENCE [LARGE SCALE GENOMIC DNA]</scope>
    <source>
        <strain evidence="1 2">UH-Slu-Lm8-n1</strain>
    </source>
</reference>
<dbReference type="InParanoid" id="A0A0D0ASX8"/>
<accession>A0A0D0ASX8</accession>
<dbReference type="EMBL" id="KN835672">
    <property type="protein sequence ID" value="KIK35033.1"/>
    <property type="molecule type" value="Genomic_DNA"/>
</dbReference>
<dbReference type="HOGENOM" id="CLU_2348101_0_0_1"/>
<evidence type="ECO:0000313" key="2">
    <source>
        <dbReference type="Proteomes" id="UP000054485"/>
    </source>
</evidence>
<name>A0A0D0ASX8_9AGAM</name>